<keyword evidence="2" id="KW-1185">Reference proteome</keyword>
<sequence>MEIPQIRIQSQMAKINISTQSGKQEIRQPKADLSIQQPRAEITMKTTPSKLSIDQTQAWEDMNIRSIERFNEKVAQEAKQAALEGMGRRASQGTELMKIENKGNPLISQAFTNAHDPMRALGIKFIPSVFAVKINYQPSDVQIDVKANKPIIDATVNKPEVNYIPGSVDISMAQYQDLEIDFVTEKL</sequence>
<reference evidence="1 2" key="1">
    <citation type="submission" date="2024-05" db="EMBL/GenBank/DDBJ databases">
        <authorList>
            <person name="Haq I."/>
            <person name="Ullah Z."/>
            <person name="Ahmad R."/>
            <person name="Li M."/>
            <person name="Tong Y."/>
        </authorList>
    </citation>
    <scope>NUCLEOTIDE SEQUENCE [LARGE SCALE GENOMIC DNA]</scope>
    <source>
        <strain evidence="1 2">16A2E</strain>
    </source>
</reference>
<dbReference type="InterPro" id="IPR045527">
    <property type="entry name" value="DUF6470"/>
</dbReference>
<proteinExistence type="predicted"/>
<evidence type="ECO:0000313" key="1">
    <source>
        <dbReference type="EMBL" id="MEN2768735.1"/>
    </source>
</evidence>
<dbReference type="EMBL" id="JBDIML010000006">
    <property type="protein sequence ID" value="MEN2768735.1"/>
    <property type="molecule type" value="Genomic_DNA"/>
</dbReference>
<evidence type="ECO:0000313" key="2">
    <source>
        <dbReference type="Proteomes" id="UP001444625"/>
    </source>
</evidence>
<name>A0ABU9XKE4_9BACI</name>
<organism evidence="1 2">
    <name type="scientific">Ornithinibacillus xuwenensis</name>
    <dbReference type="NCBI Taxonomy" id="3144668"/>
    <lineage>
        <taxon>Bacteria</taxon>
        <taxon>Bacillati</taxon>
        <taxon>Bacillota</taxon>
        <taxon>Bacilli</taxon>
        <taxon>Bacillales</taxon>
        <taxon>Bacillaceae</taxon>
        <taxon>Ornithinibacillus</taxon>
    </lineage>
</organism>
<dbReference type="Pfam" id="PF20074">
    <property type="entry name" value="DUF6470"/>
    <property type="match status" value="1"/>
</dbReference>
<protein>
    <submittedName>
        <fullName evidence="1">DUF6470 family protein</fullName>
    </submittedName>
</protein>
<dbReference type="RefSeq" id="WP_345826229.1">
    <property type="nucleotide sequence ID" value="NZ_JBDIML010000006.1"/>
</dbReference>
<accession>A0ABU9XKE4</accession>
<gene>
    <name evidence="1" type="ORF">ABC228_16240</name>
</gene>
<dbReference type="Proteomes" id="UP001444625">
    <property type="component" value="Unassembled WGS sequence"/>
</dbReference>
<comment type="caution">
    <text evidence="1">The sequence shown here is derived from an EMBL/GenBank/DDBJ whole genome shotgun (WGS) entry which is preliminary data.</text>
</comment>